<dbReference type="EMBL" id="FXYH01000028">
    <property type="protein sequence ID" value="SMX50216.1"/>
    <property type="molecule type" value="Genomic_DNA"/>
</dbReference>
<evidence type="ECO:0000256" key="1">
    <source>
        <dbReference type="SAM" id="SignalP"/>
    </source>
</evidence>
<feature type="signal peptide" evidence="1">
    <location>
        <begin position="1"/>
        <end position="24"/>
    </location>
</feature>
<protein>
    <submittedName>
        <fullName evidence="2">Uncharacterized protein</fullName>
    </submittedName>
</protein>
<dbReference type="AlphaFoldDB" id="A0A238L7D7"/>
<gene>
    <name evidence="2" type="ORF">PEV8663_04539</name>
</gene>
<keyword evidence="1" id="KW-0732">Signal</keyword>
<dbReference type="RefSeq" id="WP_141468260.1">
    <property type="nucleotide sequence ID" value="NZ_FXYH01000028.1"/>
</dbReference>
<dbReference type="OrthoDB" id="9912699at2"/>
<organism evidence="2 3">
    <name type="scientific">Pelagimonas varians</name>
    <dbReference type="NCBI Taxonomy" id="696760"/>
    <lineage>
        <taxon>Bacteria</taxon>
        <taxon>Pseudomonadati</taxon>
        <taxon>Pseudomonadota</taxon>
        <taxon>Alphaproteobacteria</taxon>
        <taxon>Rhodobacterales</taxon>
        <taxon>Roseobacteraceae</taxon>
        <taxon>Pelagimonas</taxon>
    </lineage>
</organism>
<reference evidence="2 3" key="1">
    <citation type="submission" date="2017-05" db="EMBL/GenBank/DDBJ databases">
        <authorList>
            <person name="Song R."/>
            <person name="Chenine A.L."/>
            <person name="Ruprecht R.M."/>
        </authorList>
    </citation>
    <scope>NUCLEOTIDE SEQUENCE [LARGE SCALE GENOMIC DNA]</scope>
    <source>
        <strain evidence="2 3">CECT 8663</strain>
    </source>
</reference>
<accession>A0A238L7D7</accession>
<evidence type="ECO:0000313" key="3">
    <source>
        <dbReference type="Proteomes" id="UP000220836"/>
    </source>
</evidence>
<feature type="chain" id="PRO_5011991729" evidence="1">
    <location>
        <begin position="25"/>
        <end position="175"/>
    </location>
</feature>
<dbReference type="Proteomes" id="UP000220836">
    <property type="component" value="Unassembled WGS sequence"/>
</dbReference>
<keyword evidence="3" id="KW-1185">Reference proteome</keyword>
<evidence type="ECO:0000313" key="2">
    <source>
        <dbReference type="EMBL" id="SMX50216.1"/>
    </source>
</evidence>
<sequence length="175" mass="19489">MMLKKVSVLFCALLFMGWSANSSAATNLTSTVVLRKDEKLDLAARALIEVYAMHLTSHEKLAGDGTLSPPEYLHFASGVDFIKNQRVQEEALVGFDDIARENIQKYPTNSDSCYVQNIRTDQDQSITIVVGNFPDNYPEDSLACLVAGLWWHKIRSLAGFDGLDWSGSFARLLLK</sequence>
<name>A0A238L7D7_9RHOB</name>
<proteinExistence type="predicted"/>